<proteinExistence type="predicted"/>
<dbReference type="AlphaFoldDB" id="A0A345UNT8"/>
<protein>
    <recommendedName>
        <fullName evidence="3">Outer membrane protein beta-barrel domain-containing protein</fullName>
    </recommendedName>
</protein>
<evidence type="ECO:0008006" key="3">
    <source>
        <dbReference type="Google" id="ProtNLM"/>
    </source>
</evidence>
<gene>
    <name evidence="1" type="ORF">CYPRO_2902</name>
</gene>
<reference evidence="1 2" key="1">
    <citation type="submission" date="2018-03" db="EMBL/GenBank/DDBJ databases">
        <title>Phenotypic and genomic properties of Cyclonatronum proteinivorum gen. nov., sp. nov., a haloalkaliphilic bacteroidete from soda lakes possessing Na+-translocating rhodopsin.</title>
        <authorList>
            <person name="Toshchakov S.V."/>
            <person name="Korzhenkov A."/>
            <person name="Samarov N.I."/>
            <person name="Kublanov I.V."/>
            <person name="Muntyan M.S."/>
            <person name="Sorokin D.Y."/>
        </authorList>
    </citation>
    <scope>NUCLEOTIDE SEQUENCE [LARGE SCALE GENOMIC DNA]</scope>
    <source>
        <strain evidence="1 2">Omega</strain>
    </source>
</reference>
<dbReference type="KEGG" id="cprv:CYPRO_2902"/>
<name>A0A345UNT8_9BACT</name>
<evidence type="ECO:0000313" key="1">
    <source>
        <dbReference type="EMBL" id="AXJ02140.1"/>
    </source>
</evidence>
<sequence length="227" mass="25360">MIFYTKSNIKFNIRGTVLIVKTVLLLLMPVFLSAQPHHNVAEVSRALEFSLGPMFMIGNLNGSAISWKWGGDQSSTNRIGVSVESGLNFTDIESDRHGDTELRNYDIHLRVKADRVHYINPKSKTVFYLGYGPQLGFASGLEERLDNPVYGKVDWKSRLVEAGIGLSAGVEWFVTSSLSLAGEYSVSAMYGAEYDSSTSPSRRIRNNTRFFNFSADVVQLRIAVYFP</sequence>
<dbReference type="Proteomes" id="UP000254808">
    <property type="component" value="Chromosome"/>
</dbReference>
<keyword evidence="2" id="KW-1185">Reference proteome</keyword>
<organism evidence="1 2">
    <name type="scientific">Cyclonatronum proteinivorum</name>
    <dbReference type="NCBI Taxonomy" id="1457365"/>
    <lineage>
        <taxon>Bacteria</taxon>
        <taxon>Pseudomonadati</taxon>
        <taxon>Balneolota</taxon>
        <taxon>Balneolia</taxon>
        <taxon>Balneolales</taxon>
        <taxon>Cyclonatronaceae</taxon>
        <taxon>Cyclonatronum</taxon>
    </lineage>
</organism>
<dbReference type="RefSeq" id="WP_124245631.1">
    <property type="nucleotide sequence ID" value="NZ_CP027806.1"/>
</dbReference>
<evidence type="ECO:0000313" key="2">
    <source>
        <dbReference type="Proteomes" id="UP000254808"/>
    </source>
</evidence>
<dbReference type="EMBL" id="CP027806">
    <property type="protein sequence ID" value="AXJ02140.1"/>
    <property type="molecule type" value="Genomic_DNA"/>
</dbReference>
<accession>A0A345UNT8</accession>